<evidence type="ECO:0000313" key="3">
    <source>
        <dbReference type="EMBL" id="GEP31984.1"/>
    </source>
</evidence>
<dbReference type="Gene3D" id="1.50.10.10">
    <property type="match status" value="1"/>
</dbReference>
<dbReference type="OrthoDB" id="9761875at2"/>
<dbReference type="GO" id="GO:0004135">
    <property type="term" value="F:amylo-alpha-1,6-glucosidase activity"/>
    <property type="evidence" value="ECO:0007669"/>
    <property type="project" value="InterPro"/>
</dbReference>
<proteinExistence type="predicted"/>
<dbReference type="Proteomes" id="UP000321337">
    <property type="component" value="Unassembled WGS sequence"/>
</dbReference>
<dbReference type="InterPro" id="IPR012341">
    <property type="entry name" value="6hp_glycosidase-like_sf"/>
</dbReference>
<dbReference type="GO" id="GO:0004134">
    <property type="term" value="F:4-alpha-glucanotransferase activity"/>
    <property type="evidence" value="ECO:0007669"/>
    <property type="project" value="InterPro"/>
</dbReference>
<dbReference type="GO" id="GO:0005980">
    <property type="term" value="P:glycogen catabolic process"/>
    <property type="evidence" value="ECO:0007669"/>
    <property type="project" value="InterPro"/>
</dbReference>
<dbReference type="Pfam" id="PF12439">
    <property type="entry name" value="GDE_N"/>
    <property type="match status" value="1"/>
</dbReference>
<evidence type="ECO:0000259" key="1">
    <source>
        <dbReference type="Pfam" id="PF06202"/>
    </source>
</evidence>
<sequence length="681" mass="74484">MSCASRLPEWIRFGREVCGDPAQAERREWWLTNGRGAYAAGTIAGTLTRRYHGLLIAPIDPPLGRSLLFAKADATLLDGENSWPLHSNRWGGGVVDPAGYLHIESFHLEGRMPVWRFSIGDVVIEQRIWMEHGKDTTCIAWRRLAGGCDRPLSLRVALLVSARDFHAISAPGGFAPAVTLDADVLHVEQPGRFRLGLGVRGGRIEQDATWIERFDLPVERERGLEDSDNHLRVGIAHLDLLSGGWCGVVGSLSNGGLPYLGESLRCHQNRDASLLTHACVTSPALTGPPAWIDQLVLAADSFLIARPLPDLPEAESVIAGYPWFGEWGRDTMIALPGLTLATGRYDTAKHVLETFTHHVDQGMLPNWFPGPGQTPQYNTADASLWFIEAWRAYIEATGDLQALARAMPVLAAIIAAHRVGTRHGIGEDPADGLLRAGAPGLALTWMDARFDGQAFTPRIGKPVEINALWYNALRSMADFSDQLKIPQTYADPADRVTASFARFVRADGEGLFDVIDAPEGNDASLRPNQILAVSLHHSALDADSRRRVVAVCGRHLLTSYGLRTLAPDDPRHRAHYLGDVVSRDSAYHQGTVWAWLLGHYALAEHRVTGDATLAQSRLTPIADHLRDAGLGSVSEIFDSASPHTPRGAPAQAWSVACVLDAWCRLERARRADDHHAHGSRQ</sequence>
<name>A0A512LBX0_9PROT</name>
<dbReference type="InterPro" id="IPR024742">
    <property type="entry name" value="Glycogen_debranch_N"/>
</dbReference>
<dbReference type="RefSeq" id="WP_147074929.1">
    <property type="nucleotide sequence ID" value="NZ_AP021884.1"/>
</dbReference>
<dbReference type="InterPro" id="IPR010401">
    <property type="entry name" value="AGL/Gdb1"/>
</dbReference>
<dbReference type="InterPro" id="IPR032790">
    <property type="entry name" value="GDE_C"/>
</dbReference>
<evidence type="ECO:0000259" key="2">
    <source>
        <dbReference type="Pfam" id="PF12439"/>
    </source>
</evidence>
<comment type="caution">
    <text evidence="3">The sequence shown here is derived from an EMBL/GenBank/DDBJ whole genome shotgun (WGS) entry which is preliminary data.</text>
</comment>
<feature type="domain" description="Glycogen debranching enzyme C-terminal" evidence="1">
    <location>
        <begin position="300"/>
        <end position="660"/>
    </location>
</feature>
<feature type="domain" description="Glycogen debranching enzyme bacterial and archaeal type N-terminal" evidence="2">
    <location>
        <begin position="27"/>
        <end position="243"/>
    </location>
</feature>
<dbReference type="PANTHER" id="PTHR10569">
    <property type="entry name" value="GLYCOGEN DEBRANCHING ENZYME"/>
    <property type="match status" value="1"/>
</dbReference>
<evidence type="ECO:0000313" key="4">
    <source>
        <dbReference type="Proteomes" id="UP000321337"/>
    </source>
</evidence>
<organism evidence="3 4">
    <name type="scientific">Sulfuriferula plumbiphila</name>
    <dbReference type="NCBI Taxonomy" id="171865"/>
    <lineage>
        <taxon>Bacteria</taxon>
        <taxon>Pseudomonadati</taxon>
        <taxon>Pseudomonadota</taxon>
        <taxon>Betaproteobacteria</taxon>
        <taxon>Nitrosomonadales</taxon>
        <taxon>Sulfuricellaceae</taxon>
        <taxon>Sulfuriferula</taxon>
    </lineage>
</organism>
<dbReference type="FunFam" id="1.50.10.10:FF:000073">
    <property type="entry name" value="Glycogen debranching enzyme, hypothetical (TreX-like)"/>
    <property type="match status" value="1"/>
</dbReference>
<dbReference type="InterPro" id="IPR008928">
    <property type="entry name" value="6-hairpin_glycosidase_sf"/>
</dbReference>
<dbReference type="SUPFAM" id="SSF48208">
    <property type="entry name" value="Six-hairpin glycosidases"/>
    <property type="match status" value="1"/>
</dbReference>
<dbReference type="EMBL" id="BKAD01000042">
    <property type="protein sequence ID" value="GEP31984.1"/>
    <property type="molecule type" value="Genomic_DNA"/>
</dbReference>
<dbReference type="AlphaFoldDB" id="A0A512LBX0"/>
<keyword evidence="4" id="KW-1185">Reference proteome</keyword>
<dbReference type="Pfam" id="PF06202">
    <property type="entry name" value="GDE_C"/>
    <property type="match status" value="1"/>
</dbReference>
<gene>
    <name evidence="3" type="ORF">TPL01_31220</name>
</gene>
<reference evidence="3 4" key="1">
    <citation type="submission" date="2019-07" db="EMBL/GenBank/DDBJ databases">
        <title>Whole genome shotgun sequence of Thiobacillus plumbophilus NBRC 107929.</title>
        <authorList>
            <person name="Hosoyama A."/>
            <person name="Uohara A."/>
            <person name="Ohji S."/>
            <person name="Ichikawa N."/>
        </authorList>
    </citation>
    <scope>NUCLEOTIDE SEQUENCE [LARGE SCALE GENOMIC DNA]</scope>
    <source>
        <strain evidence="3 4">NBRC 107929</strain>
    </source>
</reference>
<protein>
    <submittedName>
        <fullName evidence="3">Glycogen debranching protein</fullName>
    </submittedName>
</protein>
<accession>A0A512LBX0</accession>
<dbReference type="PANTHER" id="PTHR10569:SF2">
    <property type="entry name" value="GLYCOGEN DEBRANCHING ENZYME"/>
    <property type="match status" value="1"/>
</dbReference>